<dbReference type="AlphaFoldDB" id="T1K112"/>
<accession>T1K112</accession>
<feature type="transmembrane region" description="Helical" evidence="1">
    <location>
        <begin position="7"/>
        <end position="30"/>
    </location>
</feature>
<dbReference type="EnsemblMetazoa" id="tetur03g09810.1">
    <property type="protein sequence ID" value="tetur03g09810.1"/>
    <property type="gene ID" value="tetur03g09810"/>
</dbReference>
<evidence type="ECO:0000256" key="1">
    <source>
        <dbReference type="SAM" id="Phobius"/>
    </source>
</evidence>
<reference evidence="3" key="1">
    <citation type="submission" date="2011-08" db="EMBL/GenBank/DDBJ databases">
        <authorList>
            <person name="Rombauts S."/>
        </authorList>
    </citation>
    <scope>NUCLEOTIDE SEQUENCE</scope>
    <source>
        <strain evidence="3">London</strain>
    </source>
</reference>
<proteinExistence type="predicted"/>
<reference evidence="2" key="2">
    <citation type="submission" date="2015-06" db="UniProtKB">
        <authorList>
            <consortium name="EnsemblMetazoa"/>
        </authorList>
    </citation>
    <scope>IDENTIFICATION</scope>
</reference>
<keyword evidence="1" id="KW-0812">Transmembrane</keyword>
<name>T1K112_TETUR</name>
<dbReference type="HOGENOM" id="CLU_3360293_0_0_1"/>
<dbReference type="EMBL" id="CAEY01001146">
    <property type="status" value="NOT_ANNOTATED_CDS"/>
    <property type="molecule type" value="Genomic_DNA"/>
</dbReference>
<keyword evidence="1" id="KW-0472">Membrane</keyword>
<keyword evidence="3" id="KW-1185">Reference proteome</keyword>
<organism evidence="2 3">
    <name type="scientific">Tetranychus urticae</name>
    <name type="common">Two-spotted spider mite</name>
    <dbReference type="NCBI Taxonomy" id="32264"/>
    <lineage>
        <taxon>Eukaryota</taxon>
        <taxon>Metazoa</taxon>
        <taxon>Ecdysozoa</taxon>
        <taxon>Arthropoda</taxon>
        <taxon>Chelicerata</taxon>
        <taxon>Arachnida</taxon>
        <taxon>Acari</taxon>
        <taxon>Acariformes</taxon>
        <taxon>Trombidiformes</taxon>
        <taxon>Prostigmata</taxon>
        <taxon>Eleutherengona</taxon>
        <taxon>Raphignathae</taxon>
        <taxon>Tetranychoidea</taxon>
        <taxon>Tetranychidae</taxon>
        <taxon>Tetranychus</taxon>
    </lineage>
</organism>
<evidence type="ECO:0000313" key="2">
    <source>
        <dbReference type="EnsemblMetazoa" id="tetur03g09810.1"/>
    </source>
</evidence>
<sequence length="36" mass="4305">MCQENCIGTIVILLCIHLRICLMDFHFIFYPNSFQK</sequence>
<keyword evidence="1" id="KW-1133">Transmembrane helix</keyword>
<dbReference type="Proteomes" id="UP000015104">
    <property type="component" value="Unassembled WGS sequence"/>
</dbReference>
<evidence type="ECO:0000313" key="3">
    <source>
        <dbReference type="Proteomes" id="UP000015104"/>
    </source>
</evidence>
<protein>
    <submittedName>
        <fullName evidence="2">Uncharacterized protein</fullName>
    </submittedName>
</protein>